<dbReference type="InterPro" id="IPR036265">
    <property type="entry name" value="HIT-like_sf"/>
</dbReference>
<dbReference type="InterPro" id="IPR011146">
    <property type="entry name" value="HIT-like"/>
</dbReference>
<evidence type="ECO:0000256" key="3">
    <source>
        <dbReference type="PROSITE-ProRule" id="PRU00464"/>
    </source>
</evidence>
<evidence type="ECO:0000313" key="6">
    <source>
        <dbReference type="EMBL" id="EFD93137.1"/>
    </source>
</evidence>
<feature type="active site" description="Tele-AMP-histidine intermediate" evidence="1">
    <location>
        <position position="96"/>
    </location>
</feature>
<proteinExistence type="predicted"/>
<evidence type="ECO:0000259" key="4">
    <source>
        <dbReference type="PROSITE" id="PS51084"/>
    </source>
</evidence>
<feature type="domain" description="HIT" evidence="4">
    <location>
        <begin position="1"/>
        <end position="109"/>
    </location>
</feature>
<dbReference type="InterPro" id="IPR051884">
    <property type="entry name" value="Bis(5'-adenosyl)-TPase_reg"/>
</dbReference>
<gene>
    <name evidence="6" type="ORF">BJBARM5_0150</name>
    <name evidence="5" type="ORF">BJBARM5_1081</name>
</gene>
<name>D6GUK9_PARA5</name>
<evidence type="ECO:0000256" key="2">
    <source>
        <dbReference type="PIRSR" id="PIRSR601310-3"/>
    </source>
</evidence>
<dbReference type="Pfam" id="PF01230">
    <property type="entry name" value="HIT"/>
    <property type="match status" value="1"/>
</dbReference>
<organism evidence="6 7">
    <name type="scientific">Candidatus Parvarchaeum acidophilus ARMAN-5</name>
    <dbReference type="NCBI Taxonomy" id="662762"/>
    <lineage>
        <taxon>Archaea</taxon>
        <taxon>Candidatus Parvarchaeota</taxon>
        <taxon>Candidatus Parvarchaeum</taxon>
    </lineage>
</organism>
<dbReference type="InterPro" id="IPR019808">
    <property type="entry name" value="Histidine_triad_CS"/>
</dbReference>
<evidence type="ECO:0000313" key="5">
    <source>
        <dbReference type="EMBL" id="EFD92217.1"/>
    </source>
</evidence>
<dbReference type="EMBL" id="GG745615">
    <property type="protein sequence ID" value="EFD92217.1"/>
    <property type="molecule type" value="Genomic_DNA"/>
</dbReference>
<dbReference type="AlphaFoldDB" id="D6GUK9"/>
<dbReference type="PANTHER" id="PTHR46243:SF1">
    <property type="entry name" value="BIS(5'-ADENOSYL)-TRIPHOSPHATASE"/>
    <property type="match status" value="1"/>
</dbReference>
<dbReference type="PROSITE" id="PS51084">
    <property type="entry name" value="HIT_2"/>
    <property type="match status" value="1"/>
</dbReference>
<dbReference type="SUPFAM" id="SSF54197">
    <property type="entry name" value="HIT-like"/>
    <property type="match status" value="1"/>
</dbReference>
<dbReference type="PRINTS" id="PR00332">
    <property type="entry name" value="HISTRIAD"/>
</dbReference>
<dbReference type="GO" id="GO:0003824">
    <property type="term" value="F:catalytic activity"/>
    <property type="evidence" value="ECO:0007669"/>
    <property type="project" value="InterPro"/>
</dbReference>
<dbReference type="PANTHER" id="PTHR46243">
    <property type="entry name" value="BIS(5'-ADENOSYL)-TRIPHOSPHATASE"/>
    <property type="match status" value="1"/>
</dbReference>
<dbReference type="EMBL" id="GG745546">
    <property type="protein sequence ID" value="EFD93137.1"/>
    <property type="molecule type" value="Genomic_DNA"/>
</dbReference>
<dbReference type="Proteomes" id="UP000009376">
    <property type="component" value="Unassembled WGS sequence"/>
</dbReference>
<feature type="short sequence motif" description="Histidine triad motif" evidence="2 3">
    <location>
        <begin position="94"/>
        <end position="98"/>
    </location>
</feature>
<dbReference type="Gene3D" id="3.30.428.10">
    <property type="entry name" value="HIT-like"/>
    <property type="match status" value="1"/>
</dbReference>
<dbReference type="PROSITE" id="PS00892">
    <property type="entry name" value="HIT_1"/>
    <property type="match status" value="1"/>
</dbReference>
<sequence>MECPFCQSTILKKESFYEDDFFRAIYNLRPVVKGHCLVIPKRHIEELYQLKENERKDFIYFSNKAIFIAEKYSETNEFDFLLQKGENAGQSIKHLHFHIIPRKKNDILKVAKKEFLKTFQKEENSDKVVSEQEMTKIVSELKSIAEKHRLQINEL</sequence>
<dbReference type="InterPro" id="IPR001310">
    <property type="entry name" value="Histidine_triad_HIT"/>
</dbReference>
<accession>D6GUK9</accession>
<reference evidence="6 7" key="1">
    <citation type="journal article" date="2010" name="Proc. Natl. Acad. Sci. U.S.A.">
        <title>Enigmatic, ultrasmall, uncultivated Archaea.</title>
        <authorList>
            <person name="Baker B.J."/>
            <person name="Comolli L.R."/>
            <person name="Dick G.J."/>
            <person name="Hauser L.J."/>
            <person name="Hyatt D."/>
            <person name="Dill B.D."/>
            <person name="Land M.L."/>
            <person name="Verberkmoes N.C."/>
            <person name="Hettich R.L."/>
            <person name="Banfield J.F."/>
        </authorList>
    </citation>
    <scope>NUCLEOTIDE SEQUENCE [LARGE SCALE GENOMIC DNA]</scope>
</reference>
<evidence type="ECO:0000313" key="7">
    <source>
        <dbReference type="Proteomes" id="UP000009376"/>
    </source>
</evidence>
<protein>
    <submittedName>
        <fullName evidence="6">Histidine triad (HIT) protein</fullName>
    </submittedName>
</protein>
<evidence type="ECO:0000256" key="1">
    <source>
        <dbReference type="PIRSR" id="PIRSR601310-1"/>
    </source>
</evidence>